<evidence type="ECO:0000313" key="2">
    <source>
        <dbReference type="EMBL" id="TNY19341.1"/>
    </source>
</evidence>
<dbReference type="Proteomes" id="UP000311382">
    <property type="component" value="Unassembled WGS sequence"/>
</dbReference>
<name>A0A5C5FUC5_9BASI</name>
<organism evidence="2 3">
    <name type="scientific">Rhodotorula diobovata</name>
    <dbReference type="NCBI Taxonomy" id="5288"/>
    <lineage>
        <taxon>Eukaryota</taxon>
        <taxon>Fungi</taxon>
        <taxon>Dikarya</taxon>
        <taxon>Basidiomycota</taxon>
        <taxon>Pucciniomycotina</taxon>
        <taxon>Microbotryomycetes</taxon>
        <taxon>Sporidiobolales</taxon>
        <taxon>Sporidiobolaceae</taxon>
        <taxon>Rhodotorula</taxon>
    </lineage>
</organism>
<keyword evidence="3" id="KW-1185">Reference proteome</keyword>
<evidence type="ECO:0000256" key="1">
    <source>
        <dbReference type="SAM" id="MobiDB-lite"/>
    </source>
</evidence>
<accession>A0A5C5FUC5</accession>
<evidence type="ECO:0008006" key="4">
    <source>
        <dbReference type="Google" id="ProtNLM"/>
    </source>
</evidence>
<protein>
    <recommendedName>
        <fullName evidence="4">CsbD-like domain-containing protein</fullName>
    </recommendedName>
</protein>
<evidence type="ECO:0000313" key="3">
    <source>
        <dbReference type="Proteomes" id="UP000311382"/>
    </source>
</evidence>
<proteinExistence type="predicted"/>
<dbReference type="EMBL" id="SOZI01000099">
    <property type="protein sequence ID" value="TNY19341.1"/>
    <property type="molecule type" value="Genomic_DNA"/>
</dbReference>
<gene>
    <name evidence="2" type="ORF">DMC30DRAFT_400755</name>
</gene>
<dbReference type="PANTHER" id="PTHR40460">
    <property type="entry name" value="CHROMOSOME 1, WHOLE GENOME SHOTGUN SEQUENCE"/>
    <property type="match status" value="1"/>
</dbReference>
<sequence>MIPLQPRPLPPADPSLHLQAVGALPGTAESWTTQGAELAKEGQDEVEAARERQANEAAAERVEGKVQSAWGMLTGDQDSLNKGNVKAETAKWKGAAAEGTVPVPSAERVKGKVERCVPVLVSMLQAGSPLRCGAAR</sequence>
<comment type="caution">
    <text evidence="2">The sequence shown here is derived from an EMBL/GenBank/DDBJ whole genome shotgun (WGS) entry which is preliminary data.</text>
</comment>
<dbReference type="STRING" id="5288.A0A5C5FUC5"/>
<dbReference type="OrthoDB" id="9999611at2759"/>
<feature type="compositionally biased region" description="Basic and acidic residues" evidence="1">
    <location>
        <begin position="38"/>
        <end position="64"/>
    </location>
</feature>
<feature type="region of interest" description="Disordered" evidence="1">
    <location>
        <begin position="29"/>
        <end position="64"/>
    </location>
</feature>
<dbReference type="PANTHER" id="PTHR40460:SF1">
    <property type="entry name" value="CSBD-LIKE DOMAIN-CONTAINING PROTEIN"/>
    <property type="match status" value="1"/>
</dbReference>
<reference evidence="2 3" key="1">
    <citation type="submission" date="2019-03" db="EMBL/GenBank/DDBJ databases">
        <title>Rhodosporidium diobovatum UCD-FST 08-225 genome sequencing, assembly, and annotation.</title>
        <authorList>
            <person name="Fakankun I.U."/>
            <person name="Fristensky B."/>
            <person name="Levin D.B."/>
        </authorList>
    </citation>
    <scope>NUCLEOTIDE SEQUENCE [LARGE SCALE GENOMIC DNA]</scope>
    <source>
        <strain evidence="2 3">UCD-FST 08-225</strain>
    </source>
</reference>
<dbReference type="AlphaFoldDB" id="A0A5C5FUC5"/>